<dbReference type="Pfam" id="PF26640">
    <property type="entry name" value="DUF8212"/>
    <property type="match status" value="1"/>
</dbReference>
<accession>A0A2J6RX34</accession>
<feature type="domain" description="Heterokaryon incompatibility" evidence="1">
    <location>
        <begin position="22"/>
        <end position="126"/>
    </location>
</feature>
<evidence type="ECO:0000259" key="2">
    <source>
        <dbReference type="Pfam" id="PF26640"/>
    </source>
</evidence>
<keyword evidence="4" id="KW-1185">Reference proteome</keyword>
<reference evidence="3 4" key="1">
    <citation type="submission" date="2016-04" db="EMBL/GenBank/DDBJ databases">
        <title>A degradative enzymes factory behind the ericoid mycorrhizal symbiosis.</title>
        <authorList>
            <consortium name="DOE Joint Genome Institute"/>
            <person name="Martino E."/>
            <person name="Morin E."/>
            <person name="Grelet G."/>
            <person name="Kuo A."/>
            <person name="Kohler A."/>
            <person name="Daghino S."/>
            <person name="Barry K."/>
            <person name="Choi C."/>
            <person name="Cichocki N."/>
            <person name="Clum A."/>
            <person name="Copeland A."/>
            <person name="Hainaut M."/>
            <person name="Haridas S."/>
            <person name="Labutti K."/>
            <person name="Lindquist E."/>
            <person name="Lipzen A."/>
            <person name="Khouja H.-R."/>
            <person name="Murat C."/>
            <person name="Ohm R."/>
            <person name="Olson A."/>
            <person name="Spatafora J."/>
            <person name="Veneault-Fourrey C."/>
            <person name="Henrissat B."/>
            <person name="Grigoriev I."/>
            <person name="Martin F."/>
            <person name="Perotto S."/>
        </authorList>
    </citation>
    <scope>NUCLEOTIDE SEQUENCE [LARGE SCALE GENOMIC DNA]</scope>
    <source>
        <strain evidence="3 4">F</strain>
    </source>
</reference>
<dbReference type="Proteomes" id="UP000235786">
    <property type="component" value="Unassembled WGS sequence"/>
</dbReference>
<dbReference type="Pfam" id="PF06985">
    <property type="entry name" value="HET"/>
    <property type="match status" value="1"/>
</dbReference>
<dbReference type="InterPro" id="IPR058525">
    <property type="entry name" value="DUF8212"/>
</dbReference>
<evidence type="ECO:0000313" key="3">
    <source>
        <dbReference type="EMBL" id="PMD43062.1"/>
    </source>
</evidence>
<dbReference type="AlphaFoldDB" id="A0A2J6RX34"/>
<organism evidence="3 4">
    <name type="scientific">Hyaloscypha variabilis (strain UAMH 11265 / GT02V1 / F)</name>
    <name type="common">Meliniomyces variabilis</name>
    <dbReference type="NCBI Taxonomy" id="1149755"/>
    <lineage>
        <taxon>Eukaryota</taxon>
        <taxon>Fungi</taxon>
        <taxon>Dikarya</taxon>
        <taxon>Ascomycota</taxon>
        <taxon>Pezizomycotina</taxon>
        <taxon>Leotiomycetes</taxon>
        <taxon>Helotiales</taxon>
        <taxon>Hyaloscyphaceae</taxon>
        <taxon>Hyaloscypha</taxon>
        <taxon>Hyaloscypha variabilis</taxon>
    </lineage>
</organism>
<evidence type="ECO:0000259" key="1">
    <source>
        <dbReference type="Pfam" id="PF06985"/>
    </source>
</evidence>
<gene>
    <name evidence="3" type="ORF">L207DRAFT_631224</name>
</gene>
<evidence type="ECO:0000313" key="4">
    <source>
        <dbReference type="Proteomes" id="UP000235786"/>
    </source>
</evidence>
<dbReference type="PANTHER" id="PTHR10622:SF10">
    <property type="entry name" value="HET DOMAIN-CONTAINING PROTEIN"/>
    <property type="match status" value="1"/>
</dbReference>
<feature type="domain" description="DUF8212" evidence="2">
    <location>
        <begin position="165"/>
        <end position="188"/>
    </location>
</feature>
<dbReference type="PANTHER" id="PTHR10622">
    <property type="entry name" value="HET DOMAIN-CONTAINING PROTEIN"/>
    <property type="match status" value="1"/>
</dbReference>
<proteinExistence type="predicted"/>
<dbReference type="STRING" id="1149755.A0A2J6RX34"/>
<dbReference type="EMBL" id="KZ613942">
    <property type="protein sequence ID" value="PMD43062.1"/>
    <property type="molecule type" value="Genomic_DNA"/>
</dbReference>
<protein>
    <submittedName>
        <fullName evidence="3">Uncharacterized protein</fullName>
    </submittedName>
</protein>
<sequence length="334" mass="38282">MWLLHTETLALEEFVESKTPPYAILSHTWGDEEMSFVEMRRAHMGIQNKASFRKISTFCYWANTRGFKYGWADSCCIDKSSSNALYISRMSPITTSAHFNSFIASVKRIDERVIDDRNLLSTFSVAQRMSWASERETTRSEDLAYSLMGLFNVNMPILYGEGLRKAFRRLQNEIMQASFDQTIFAWCANRPSSGLLALSPASFSNLPQLALWHPKSLSPFFMTNVGLSIRVFKLDDARKLLPESDIEDGVTIAGLQVDIKTKDVWKVCILFLKPVGETNFLINGTSCKAYRRVMCEQLGHLEGWVKEFTPEDVLILEDEHYDLLKHSIEDNKKR</sequence>
<dbReference type="OrthoDB" id="674604at2759"/>
<dbReference type="InterPro" id="IPR010730">
    <property type="entry name" value="HET"/>
</dbReference>
<name>A0A2J6RX34_HYAVF</name>